<dbReference type="Pfam" id="PF01602">
    <property type="entry name" value="Adaptin_N"/>
    <property type="match status" value="1"/>
</dbReference>
<evidence type="ECO:0000256" key="5">
    <source>
        <dbReference type="ARBA" id="ARBA00022553"/>
    </source>
</evidence>
<dbReference type="Gene3D" id="1.25.10.10">
    <property type="entry name" value="Leucine-rich Repeat Variant"/>
    <property type="match status" value="2"/>
</dbReference>
<proteinExistence type="inferred from homology"/>
<evidence type="ECO:0000259" key="15">
    <source>
        <dbReference type="Pfam" id="PF01602"/>
    </source>
</evidence>
<dbReference type="InterPro" id="IPR012295">
    <property type="entry name" value="TBP_dom_sf"/>
</dbReference>
<dbReference type="InterPro" id="IPR013041">
    <property type="entry name" value="Clathrin_app_Ig-like_sf"/>
</dbReference>
<evidence type="ECO:0000256" key="13">
    <source>
        <dbReference type="PIRNR" id="PIRNR037093"/>
    </source>
</evidence>
<keyword evidence="11 13" id="KW-0968">Cytoplasmic vesicle</keyword>
<dbReference type="SUPFAM" id="SSF48371">
    <property type="entry name" value="ARM repeat"/>
    <property type="match status" value="1"/>
</dbReference>
<dbReference type="InterPro" id="IPR002553">
    <property type="entry name" value="Clathrin/coatomer_adapt-like_N"/>
</dbReference>
<reference evidence="18 19" key="1">
    <citation type="submission" date="2023-10" db="EMBL/GenBank/DDBJ databases">
        <title>Draft genome sequence of Xylaria bambusicola isolate GMP-LS, the root and basal stem rot pathogen of sugarcane in Indonesia.</title>
        <authorList>
            <person name="Selvaraj P."/>
            <person name="Muralishankar V."/>
            <person name="Muruganantham S."/>
            <person name="Sp S."/>
            <person name="Haryani S."/>
            <person name="Lau K.J.X."/>
            <person name="Naqvi N.I."/>
        </authorList>
    </citation>
    <scope>NUCLEOTIDE SEQUENCE [LARGE SCALE GENOMIC DNA]</scope>
    <source>
        <strain evidence="18">GMP-LS</strain>
    </source>
</reference>
<dbReference type="GO" id="GO:0005783">
    <property type="term" value="C:endoplasmic reticulum"/>
    <property type="evidence" value="ECO:0007669"/>
    <property type="project" value="TreeGrafter"/>
</dbReference>
<evidence type="ECO:0000256" key="12">
    <source>
        <dbReference type="ARBA" id="ARBA00025536"/>
    </source>
</evidence>
<dbReference type="GO" id="GO:0005198">
    <property type="term" value="F:structural molecule activity"/>
    <property type="evidence" value="ECO:0007669"/>
    <property type="project" value="InterPro"/>
</dbReference>
<accession>A0AAN7UUS9</accession>
<keyword evidence="8 13" id="KW-0653">Protein transport</keyword>
<comment type="subunit">
    <text evidence="13">Oligomeric complex.</text>
</comment>
<dbReference type="InterPro" id="IPR017106">
    <property type="entry name" value="Coatomer_gsu"/>
</dbReference>
<keyword evidence="4 13" id="KW-0963">Cytoplasm</keyword>
<comment type="subcellular location">
    <subcellularLocation>
        <location evidence="13">Cytoplasm</location>
    </subcellularLocation>
    <subcellularLocation>
        <location evidence="1 13">Golgi apparatus membrane</location>
        <topology evidence="1 13">Peripheral membrane protein</topology>
        <orientation evidence="1 13">Cytoplasmic side</orientation>
    </subcellularLocation>
    <subcellularLocation>
        <location evidence="13">Cytoplasmic vesicle</location>
        <location evidence="13">COPI-coated vesicle membrane</location>
        <topology evidence="13">Peripheral membrane protein</topology>
        <orientation evidence="13">Cytoplasmic side</orientation>
    </subcellularLocation>
</comment>
<dbReference type="InterPro" id="IPR032154">
    <property type="entry name" value="Coatomer_g_Cpla"/>
</dbReference>
<evidence type="ECO:0000256" key="4">
    <source>
        <dbReference type="ARBA" id="ARBA00022490"/>
    </source>
</evidence>
<dbReference type="Proteomes" id="UP001305414">
    <property type="component" value="Unassembled WGS sequence"/>
</dbReference>
<dbReference type="GO" id="GO:0006886">
    <property type="term" value="P:intracellular protein transport"/>
    <property type="evidence" value="ECO:0007669"/>
    <property type="project" value="InterPro"/>
</dbReference>
<keyword evidence="7 13" id="KW-0931">ER-Golgi transport</keyword>
<dbReference type="Pfam" id="PF08752">
    <property type="entry name" value="COP-gamma_platf"/>
    <property type="match status" value="1"/>
</dbReference>
<dbReference type="InterPro" id="IPR037067">
    <property type="entry name" value="Coatomer_gsu_app_sf"/>
</dbReference>
<dbReference type="Gene3D" id="3.30.310.10">
    <property type="entry name" value="TATA-Binding Protein"/>
    <property type="match status" value="1"/>
</dbReference>
<dbReference type="AlphaFoldDB" id="A0AAN7UUS9"/>
<evidence type="ECO:0000256" key="2">
    <source>
        <dbReference type="ARBA" id="ARBA00010720"/>
    </source>
</evidence>
<dbReference type="InterPro" id="IPR011989">
    <property type="entry name" value="ARM-like"/>
</dbReference>
<dbReference type="FunFam" id="2.60.40.1480:FF:000001">
    <property type="entry name" value="Coatomer subunit gamma"/>
    <property type="match status" value="1"/>
</dbReference>
<dbReference type="GO" id="GO:0006888">
    <property type="term" value="P:endoplasmic reticulum to Golgi vesicle-mediated transport"/>
    <property type="evidence" value="ECO:0007669"/>
    <property type="project" value="TreeGrafter"/>
</dbReference>
<feature type="domain" description="Coatomer subunit gamma C-terminal" evidence="17">
    <location>
        <begin position="820"/>
        <end position="934"/>
    </location>
</feature>
<evidence type="ECO:0000256" key="14">
    <source>
        <dbReference type="SAM" id="MobiDB-lite"/>
    </source>
</evidence>
<feature type="domain" description="Coatomer gamma subunit appendage Ig-like subdomain" evidence="16">
    <location>
        <begin position="669"/>
        <end position="817"/>
    </location>
</feature>
<dbReference type="InterPro" id="IPR013040">
    <property type="entry name" value="Coatomer_gsu_app_Ig-like_dom"/>
</dbReference>
<evidence type="ECO:0000256" key="11">
    <source>
        <dbReference type="ARBA" id="ARBA00023329"/>
    </source>
</evidence>
<evidence type="ECO:0000256" key="3">
    <source>
        <dbReference type="ARBA" id="ARBA00022448"/>
    </source>
</evidence>
<keyword evidence="10 13" id="KW-0472">Membrane</keyword>
<name>A0AAN7UUS9_9PEZI</name>
<dbReference type="EMBL" id="JAWHQM010000024">
    <property type="protein sequence ID" value="KAK5632411.1"/>
    <property type="molecule type" value="Genomic_DNA"/>
</dbReference>
<dbReference type="GO" id="GO:0000139">
    <property type="term" value="C:Golgi membrane"/>
    <property type="evidence" value="ECO:0007669"/>
    <property type="project" value="UniProtKB-SubCell"/>
</dbReference>
<evidence type="ECO:0000256" key="7">
    <source>
        <dbReference type="ARBA" id="ARBA00022892"/>
    </source>
</evidence>
<dbReference type="FunFam" id="1.25.10.10:FF:000046">
    <property type="entry name" value="Coatomer subunit gamma"/>
    <property type="match status" value="1"/>
</dbReference>
<dbReference type="SUPFAM" id="SSF55711">
    <property type="entry name" value="Subdomain of clathrin and coatomer appendage domain"/>
    <property type="match status" value="1"/>
</dbReference>
<sequence>MSYGKKDEDADLGLVKVDRTQVFQEVSSPHNHNQRSPFRTTAKRNGQLDCSIVHQFNRDDAIALLLYTGEKFPTNEATTLFFGISKLFQNKDASLRQMVHLVIKELANSAEDIIMVTSTIMKDTGGSTDVIYRPNAIRALCRIIDLQATTVQSIERVMKTAIVDKNPSVSSAALVSSYHLLPIAKDVVRRWQSETQEAAASTKSSGGFSLGFSSSSSSLPVNNSTMTQYHAIGLLYQMRSHDRMALVKMVQQFGAAGAVKSPAAIVMLVRLAAQLAEEDQSLRKPMMQLLDGWLRHKSEMVNFEAAKAICDMRDVTDAEVTQAVHVLQLFLSSPRAVTKFAALRILHNFASFKPHAVNVCNPDIEALISNSNRSIATFAITTLLKTGNEASVDRLMKQISTFMSEITDEFKITIVEAIRTLCLKFPSKQAGMLAFLSGILRDEGGYEFKRAVIESIFDLIKFVPDSKEEALAHLCEFIEDCEFTKLAVRILHLLGLEGPKTSQPTKYIRYIYNRVVLENALVRAAAVTALAKFGVGQKDPEVKRSVDVLLTRCLDDVDDEVRDRAALNLRLMHEEDALGERFIKNDNMYSLSYFEHQLVTYVTSDDKSAFDVPFDISKIPVVTREQADAEDRTKKLTATTPSLKPPKTGPSKTAATGAEAQASAAAAAQKYAQELMSISHMKEFGGLLKSSPVVELTEAETEYVVTVVKHIFKEHIVLQYEIKNTLPATVLEDVSVVATPSDEEEIEEVFILPAEKLETDQPGKVYVAFKKTGGEASMPTSSFTNILKFTSKEIDPTTNEPEETGYDDEYEVAEFDLSGSDYVIPTFAGNFNHIWEQVGAAGEEAEETLQLSSMKSIADATEQLAKTLSLQPLEGTDVPISQTTHQLKLLGKTVNGGRVVANIRMAYSSKSGVTTKITVRSEEENVAAMIVASVA</sequence>
<evidence type="ECO:0000256" key="8">
    <source>
        <dbReference type="ARBA" id="ARBA00022927"/>
    </source>
</evidence>
<dbReference type="InterPro" id="IPR009028">
    <property type="entry name" value="Coatomer/calthrin_app_sub_C"/>
</dbReference>
<dbReference type="Gene3D" id="2.60.40.1480">
    <property type="entry name" value="Coatomer, gamma subunit, appendage domain"/>
    <property type="match status" value="1"/>
</dbReference>
<feature type="domain" description="Clathrin/coatomer adaptor adaptin-like N-terminal" evidence="15">
    <location>
        <begin position="62"/>
        <end position="574"/>
    </location>
</feature>
<evidence type="ECO:0000313" key="18">
    <source>
        <dbReference type="EMBL" id="KAK5632411.1"/>
    </source>
</evidence>
<dbReference type="PANTHER" id="PTHR10261:SF0">
    <property type="entry name" value="COATOMER SUBUNIT GAMMA-2"/>
    <property type="match status" value="1"/>
</dbReference>
<keyword evidence="3 13" id="KW-0813">Transport</keyword>
<dbReference type="PIRSF" id="PIRSF037093">
    <property type="entry name" value="Coatomer_gamma_subunit"/>
    <property type="match status" value="1"/>
</dbReference>
<evidence type="ECO:0000256" key="9">
    <source>
        <dbReference type="ARBA" id="ARBA00023034"/>
    </source>
</evidence>
<keyword evidence="6" id="KW-0677">Repeat</keyword>
<comment type="caution">
    <text evidence="18">The sequence shown here is derived from an EMBL/GenBank/DDBJ whole genome shotgun (WGS) entry which is preliminary data.</text>
</comment>
<evidence type="ECO:0000313" key="19">
    <source>
        <dbReference type="Proteomes" id="UP001305414"/>
    </source>
</evidence>
<evidence type="ECO:0000256" key="10">
    <source>
        <dbReference type="ARBA" id="ARBA00023136"/>
    </source>
</evidence>
<gene>
    <name evidence="18" type="ORF">RRF57_008125</name>
</gene>
<feature type="region of interest" description="Disordered" evidence="14">
    <location>
        <begin position="627"/>
        <end position="658"/>
    </location>
</feature>
<dbReference type="GO" id="GO:0009306">
    <property type="term" value="P:protein secretion"/>
    <property type="evidence" value="ECO:0007669"/>
    <property type="project" value="TreeGrafter"/>
</dbReference>
<dbReference type="Pfam" id="PF16381">
    <property type="entry name" value="Coatomer_g_Cpla"/>
    <property type="match status" value="1"/>
</dbReference>
<keyword evidence="9 13" id="KW-0333">Golgi apparatus</keyword>
<dbReference type="InterPro" id="IPR016024">
    <property type="entry name" value="ARM-type_fold"/>
</dbReference>
<protein>
    <recommendedName>
        <fullName evidence="13">Coatomer subunit gamma</fullName>
    </recommendedName>
</protein>
<dbReference type="GO" id="GO:0030126">
    <property type="term" value="C:COPI vesicle coat"/>
    <property type="evidence" value="ECO:0007669"/>
    <property type="project" value="InterPro"/>
</dbReference>
<dbReference type="FunFam" id="3.30.310.10:FF:000008">
    <property type="entry name" value="Coatomer subunit gamma"/>
    <property type="match status" value="1"/>
</dbReference>
<comment type="similarity">
    <text evidence="2 13">Belongs to the COPG family.</text>
</comment>
<dbReference type="PANTHER" id="PTHR10261">
    <property type="entry name" value="COATOMER SUBUNIT GAMMA"/>
    <property type="match status" value="1"/>
</dbReference>
<evidence type="ECO:0000256" key="6">
    <source>
        <dbReference type="ARBA" id="ARBA00022737"/>
    </source>
</evidence>
<comment type="function">
    <text evidence="12 13">The coatomer is a cytosolic protein complex that binds to dilysine motifs and reversibly associates with Golgi non-clathrin-coated vesicles, which further mediate biosynthetic protein transport from the ER, via the Golgi up to the trans Golgi network. Coatomer complex is required for budding from Golgi membranes, and is essential for the retrograde Golgi-to-ER transport of dilysine-tagged proteins.</text>
</comment>
<evidence type="ECO:0000259" key="17">
    <source>
        <dbReference type="Pfam" id="PF16381"/>
    </source>
</evidence>
<dbReference type="GO" id="GO:0006891">
    <property type="term" value="P:intra-Golgi vesicle-mediated transport"/>
    <property type="evidence" value="ECO:0007669"/>
    <property type="project" value="TreeGrafter"/>
</dbReference>
<dbReference type="FunFam" id="1.25.10.10:FF:000071">
    <property type="entry name" value="Coatomer subunit gamma"/>
    <property type="match status" value="1"/>
</dbReference>
<keyword evidence="5" id="KW-0597">Phosphoprotein</keyword>
<organism evidence="18 19">
    <name type="scientific">Xylaria bambusicola</name>
    <dbReference type="NCBI Taxonomy" id="326684"/>
    <lineage>
        <taxon>Eukaryota</taxon>
        <taxon>Fungi</taxon>
        <taxon>Dikarya</taxon>
        <taxon>Ascomycota</taxon>
        <taxon>Pezizomycotina</taxon>
        <taxon>Sordariomycetes</taxon>
        <taxon>Xylariomycetidae</taxon>
        <taxon>Xylariales</taxon>
        <taxon>Xylariaceae</taxon>
        <taxon>Xylaria</taxon>
    </lineage>
</organism>
<evidence type="ECO:0000259" key="16">
    <source>
        <dbReference type="Pfam" id="PF08752"/>
    </source>
</evidence>
<dbReference type="GO" id="GO:0005793">
    <property type="term" value="C:endoplasmic reticulum-Golgi intermediate compartment"/>
    <property type="evidence" value="ECO:0007669"/>
    <property type="project" value="TreeGrafter"/>
</dbReference>
<dbReference type="SUPFAM" id="SSF49348">
    <property type="entry name" value="Clathrin adaptor appendage domain"/>
    <property type="match status" value="1"/>
</dbReference>
<evidence type="ECO:0000256" key="1">
    <source>
        <dbReference type="ARBA" id="ARBA00004255"/>
    </source>
</evidence>
<keyword evidence="19" id="KW-1185">Reference proteome</keyword>